<gene>
    <name evidence="2" type="ORF">Val02_82730</name>
</gene>
<evidence type="ECO:0000313" key="2">
    <source>
        <dbReference type="EMBL" id="GIJ51387.1"/>
    </source>
</evidence>
<reference evidence="2" key="1">
    <citation type="submission" date="2021-01" db="EMBL/GenBank/DDBJ databases">
        <title>Whole genome shotgun sequence of Virgisporangium aliadipatigenens NBRC 105644.</title>
        <authorList>
            <person name="Komaki H."/>
            <person name="Tamura T."/>
        </authorList>
    </citation>
    <scope>NUCLEOTIDE SEQUENCE</scope>
    <source>
        <strain evidence="2">NBRC 105644</strain>
    </source>
</reference>
<proteinExistence type="predicted"/>
<dbReference type="AlphaFoldDB" id="A0A8J4DWS3"/>
<comment type="caution">
    <text evidence="2">The sequence shown here is derived from an EMBL/GenBank/DDBJ whole genome shotgun (WGS) entry which is preliminary data.</text>
</comment>
<feature type="compositionally biased region" description="Polar residues" evidence="1">
    <location>
        <begin position="107"/>
        <end position="116"/>
    </location>
</feature>
<evidence type="ECO:0000313" key="3">
    <source>
        <dbReference type="Proteomes" id="UP000619260"/>
    </source>
</evidence>
<dbReference type="EMBL" id="BOPF01000047">
    <property type="protein sequence ID" value="GIJ51387.1"/>
    <property type="molecule type" value="Genomic_DNA"/>
</dbReference>
<evidence type="ECO:0000256" key="1">
    <source>
        <dbReference type="SAM" id="MobiDB-lite"/>
    </source>
</evidence>
<protein>
    <submittedName>
        <fullName evidence="2">Uncharacterized protein</fullName>
    </submittedName>
</protein>
<organism evidence="2 3">
    <name type="scientific">Virgisporangium aliadipatigenens</name>
    <dbReference type="NCBI Taxonomy" id="741659"/>
    <lineage>
        <taxon>Bacteria</taxon>
        <taxon>Bacillati</taxon>
        <taxon>Actinomycetota</taxon>
        <taxon>Actinomycetes</taxon>
        <taxon>Micromonosporales</taxon>
        <taxon>Micromonosporaceae</taxon>
        <taxon>Virgisporangium</taxon>
    </lineage>
</organism>
<sequence length="116" mass="11565">MPANSPVAASICAYGNRRPCARPAGAVVMCEAAASTVPGAANAPPTGLCHRKTSADCVAVPVAARYPGVCAVMAGYRSYTAIGEWVAELPDGGVSSTRRGSAARGGTSMSTLPVVL</sequence>
<name>A0A8J4DWS3_9ACTN</name>
<keyword evidence="3" id="KW-1185">Reference proteome</keyword>
<accession>A0A8J4DWS3</accession>
<dbReference type="Proteomes" id="UP000619260">
    <property type="component" value="Unassembled WGS sequence"/>
</dbReference>
<feature type="region of interest" description="Disordered" evidence="1">
    <location>
        <begin position="93"/>
        <end position="116"/>
    </location>
</feature>